<protein>
    <recommendedName>
        <fullName evidence="3">HEAT repeat protein</fullName>
    </recommendedName>
</protein>
<keyword evidence="2" id="KW-1185">Reference proteome</keyword>
<dbReference type="InterPro" id="IPR016024">
    <property type="entry name" value="ARM-type_fold"/>
</dbReference>
<accession>A0A517NMZ9</accession>
<proteinExistence type="predicted"/>
<dbReference type="AlphaFoldDB" id="A0A517NMZ9"/>
<dbReference type="Proteomes" id="UP000319817">
    <property type="component" value="Chromosome"/>
</dbReference>
<gene>
    <name evidence="1" type="ORF">K239x_04470</name>
</gene>
<evidence type="ECO:0000313" key="2">
    <source>
        <dbReference type="Proteomes" id="UP000319817"/>
    </source>
</evidence>
<evidence type="ECO:0008006" key="3">
    <source>
        <dbReference type="Google" id="ProtNLM"/>
    </source>
</evidence>
<dbReference type="Gene3D" id="1.25.10.10">
    <property type="entry name" value="Leucine-rich Repeat Variant"/>
    <property type="match status" value="2"/>
</dbReference>
<organism evidence="1 2">
    <name type="scientific">Stieleria marina</name>
    <dbReference type="NCBI Taxonomy" id="1930275"/>
    <lineage>
        <taxon>Bacteria</taxon>
        <taxon>Pseudomonadati</taxon>
        <taxon>Planctomycetota</taxon>
        <taxon>Planctomycetia</taxon>
        <taxon>Pirellulales</taxon>
        <taxon>Pirellulaceae</taxon>
        <taxon>Stieleria</taxon>
    </lineage>
</organism>
<evidence type="ECO:0000313" key="1">
    <source>
        <dbReference type="EMBL" id="QDT08508.1"/>
    </source>
</evidence>
<sequence length="599" mass="65572">MASDAVRMRTLLLKIVVCLALIGCIAAIAPSRTTAADPFSEYDLAMFERPALAVPKYEKLFPSGLMPLWIQTLDRSDAGLRRLTIDTLAIAHERGVADVQQAKAPLIELLSQPQQDLDTVASAARTLVVLESIEAAQSLADAAIERGSRIANIVEPAFAKWKSPVLKKNWIERLDQANVTDSMLLLAIDGVGAIGAKEADSALYRIAVDPDKQTTVRLRAAKALGAIGASQSLSRATQLAASDPSSKDSRVIALLVVAMLSSDKSPQAIELLGKLSADSNSVVQAASLKRLFEIDPAEVDALADNLVASPDVNVRRHCIRAMLDNPRRERIASIAPHLDDVNPTLRREVTTGLLRWAESKELRSEVIAQTMRVMQNDSWRSCEQACVVMAKLDHKPAGSRMVDLLGHRRGEVRVASAWGLTQLRDPQYLSDMLQHAEAVCDGFMNGQFNDSMPGMSLQMAHLFVAFGDQMYAPANAVLRLYLPKNFDMGMEARSAGCWAIGLINAKEPSEELLSMLEGRFMDTNSMEPEDDGFRSMCAIAFGRMKLEDKLPDLRRSVGTGRCGQACYWAIEQMTGEKTPPIPVRRLVQEDWFLAPVAIP</sequence>
<dbReference type="EMBL" id="CP036526">
    <property type="protein sequence ID" value="QDT08508.1"/>
    <property type="molecule type" value="Genomic_DNA"/>
</dbReference>
<name>A0A517NMZ9_9BACT</name>
<dbReference type="SUPFAM" id="SSF48371">
    <property type="entry name" value="ARM repeat"/>
    <property type="match status" value="2"/>
</dbReference>
<reference evidence="1 2" key="1">
    <citation type="submission" date="2019-02" db="EMBL/GenBank/DDBJ databases">
        <title>Deep-cultivation of Planctomycetes and their phenomic and genomic characterization uncovers novel biology.</title>
        <authorList>
            <person name="Wiegand S."/>
            <person name="Jogler M."/>
            <person name="Boedeker C."/>
            <person name="Pinto D."/>
            <person name="Vollmers J."/>
            <person name="Rivas-Marin E."/>
            <person name="Kohn T."/>
            <person name="Peeters S.H."/>
            <person name="Heuer A."/>
            <person name="Rast P."/>
            <person name="Oberbeckmann S."/>
            <person name="Bunk B."/>
            <person name="Jeske O."/>
            <person name="Meyerdierks A."/>
            <person name="Storesund J.E."/>
            <person name="Kallscheuer N."/>
            <person name="Luecker S."/>
            <person name="Lage O.M."/>
            <person name="Pohl T."/>
            <person name="Merkel B.J."/>
            <person name="Hornburger P."/>
            <person name="Mueller R.-W."/>
            <person name="Bruemmer F."/>
            <person name="Labrenz M."/>
            <person name="Spormann A.M."/>
            <person name="Op den Camp H."/>
            <person name="Overmann J."/>
            <person name="Amann R."/>
            <person name="Jetten M.S.M."/>
            <person name="Mascher T."/>
            <person name="Medema M.H."/>
            <person name="Devos D.P."/>
            <person name="Kaster A.-K."/>
            <person name="Ovreas L."/>
            <person name="Rohde M."/>
            <person name="Galperin M.Y."/>
            <person name="Jogler C."/>
        </authorList>
    </citation>
    <scope>NUCLEOTIDE SEQUENCE [LARGE SCALE GENOMIC DNA]</scope>
    <source>
        <strain evidence="1 2">K23_9</strain>
    </source>
</reference>
<dbReference type="InterPro" id="IPR011989">
    <property type="entry name" value="ARM-like"/>
</dbReference>